<dbReference type="Gene3D" id="3.40.50.300">
    <property type="entry name" value="P-loop containing nucleotide triphosphate hydrolases"/>
    <property type="match status" value="1"/>
</dbReference>
<organism evidence="6 7">
    <name type="scientific">Sporolactobacillus shoreicorticis</name>
    <dbReference type="NCBI Taxonomy" id="1923877"/>
    <lineage>
        <taxon>Bacteria</taxon>
        <taxon>Bacillati</taxon>
        <taxon>Bacillota</taxon>
        <taxon>Bacilli</taxon>
        <taxon>Bacillales</taxon>
        <taxon>Sporolactobacillaceae</taxon>
        <taxon>Sporolactobacillus</taxon>
    </lineage>
</organism>
<dbReference type="InterPro" id="IPR003439">
    <property type="entry name" value="ABC_transporter-like_ATP-bd"/>
</dbReference>
<dbReference type="InterPro" id="IPR027417">
    <property type="entry name" value="P-loop_NTPase"/>
</dbReference>
<dbReference type="SMART" id="SM00382">
    <property type="entry name" value="AAA"/>
    <property type="match status" value="1"/>
</dbReference>
<name>A0ABW5S0N1_9BACL</name>
<accession>A0ABW5S0N1</accession>
<evidence type="ECO:0000256" key="1">
    <source>
        <dbReference type="ARBA" id="ARBA00005417"/>
    </source>
</evidence>
<keyword evidence="4 6" id="KW-0067">ATP-binding</keyword>
<evidence type="ECO:0000256" key="4">
    <source>
        <dbReference type="ARBA" id="ARBA00022840"/>
    </source>
</evidence>
<reference evidence="7" key="1">
    <citation type="journal article" date="2019" name="Int. J. Syst. Evol. Microbiol.">
        <title>The Global Catalogue of Microorganisms (GCM) 10K type strain sequencing project: providing services to taxonomists for standard genome sequencing and annotation.</title>
        <authorList>
            <consortium name="The Broad Institute Genomics Platform"/>
            <consortium name="The Broad Institute Genome Sequencing Center for Infectious Disease"/>
            <person name="Wu L."/>
            <person name="Ma J."/>
        </authorList>
    </citation>
    <scope>NUCLEOTIDE SEQUENCE [LARGE SCALE GENOMIC DNA]</scope>
    <source>
        <strain evidence="7">TISTR 2466</strain>
    </source>
</reference>
<dbReference type="InterPro" id="IPR003593">
    <property type="entry name" value="AAA+_ATPase"/>
</dbReference>
<keyword evidence="7" id="KW-1185">Reference proteome</keyword>
<dbReference type="RefSeq" id="WP_253058045.1">
    <property type="nucleotide sequence ID" value="NZ_JAMXWM010000002.1"/>
</dbReference>
<evidence type="ECO:0000256" key="3">
    <source>
        <dbReference type="ARBA" id="ARBA00022741"/>
    </source>
</evidence>
<comment type="similarity">
    <text evidence="1">Belongs to the ABC transporter superfamily.</text>
</comment>
<evidence type="ECO:0000259" key="5">
    <source>
        <dbReference type="PROSITE" id="PS50893"/>
    </source>
</evidence>
<evidence type="ECO:0000313" key="6">
    <source>
        <dbReference type="EMBL" id="MFD2693321.1"/>
    </source>
</evidence>
<gene>
    <name evidence="6" type="ORF">ACFSUE_06700</name>
</gene>
<evidence type="ECO:0000256" key="2">
    <source>
        <dbReference type="ARBA" id="ARBA00022448"/>
    </source>
</evidence>
<proteinExistence type="inferred from homology"/>
<keyword evidence="2" id="KW-0813">Transport</keyword>
<comment type="caution">
    <text evidence="6">The sequence shown here is derived from an EMBL/GenBank/DDBJ whole genome shotgun (WGS) entry which is preliminary data.</text>
</comment>
<sequence>MNEIVRIDNLSKKFGSFVSVSNLFLTVNKGDIYGFLGLNGSGKTTTIRMLLGMVHPTKGSVSYFGKKLSDHNQAIWNQVGYMVETPYAYPNLSVKENLTLFGKLRGINSQRQIEETMEMIQISAYANVKVKYLSLGNTQKLGLGKALLHRPSILILDEPTNGLDPSGIVDMRRLLYTLAKDHGVTIFLSSHILDEMEKLITRMGILHHGQLIRELTMNDFKAVRKKSLRLKFANGNPSVVTQLKRLGFSPQTLENNEFIIKDQHSVNHPEQVNKKLASCTIYPSNFWVQQETLEEYFIRTIKQNGG</sequence>
<dbReference type="Pfam" id="PF00005">
    <property type="entry name" value="ABC_tran"/>
    <property type="match status" value="1"/>
</dbReference>
<dbReference type="SUPFAM" id="SSF52540">
    <property type="entry name" value="P-loop containing nucleoside triphosphate hydrolases"/>
    <property type="match status" value="1"/>
</dbReference>
<dbReference type="PROSITE" id="PS50893">
    <property type="entry name" value="ABC_TRANSPORTER_2"/>
    <property type="match status" value="1"/>
</dbReference>
<dbReference type="Proteomes" id="UP001597399">
    <property type="component" value="Unassembled WGS sequence"/>
</dbReference>
<evidence type="ECO:0000313" key="7">
    <source>
        <dbReference type="Proteomes" id="UP001597399"/>
    </source>
</evidence>
<feature type="domain" description="ABC transporter" evidence="5">
    <location>
        <begin position="5"/>
        <end position="233"/>
    </location>
</feature>
<dbReference type="PANTHER" id="PTHR43335">
    <property type="entry name" value="ABC TRANSPORTER, ATP-BINDING PROTEIN"/>
    <property type="match status" value="1"/>
</dbReference>
<dbReference type="EMBL" id="JBHUMQ010000015">
    <property type="protein sequence ID" value="MFD2693321.1"/>
    <property type="molecule type" value="Genomic_DNA"/>
</dbReference>
<keyword evidence="3" id="KW-0547">Nucleotide-binding</keyword>
<dbReference type="PANTHER" id="PTHR43335:SF4">
    <property type="entry name" value="ABC TRANSPORTER, ATP-BINDING PROTEIN"/>
    <property type="match status" value="1"/>
</dbReference>
<protein>
    <submittedName>
        <fullName evidence="6">ABC transporter ATP-binding protein</fullName>
    </submittedName>
</protein>
<dbReference type="GO" id="GO:0005524">
    <property type="term" value="F:ATP binding"/>
    <property type="evidence" value="ECO:0007669"/>
    <property type="project" value="UniProtKB-KW"/>
</dbReference>